<sequence>GALEIDRVHWNHTRCRPDHQPPRPILARFLRFQDSEEIAEAARRMVRCTGTSFTSWSFLTSPNLSPTNGLLLFHANACFTNVGIKFSMMYPAVLSLKTVNGRREFTDPKKSTGIHLLSAPLKAYSYYA</sequence>
<name>A0ABV0PT80_9TELE</name>
<protein>
    <submittedName>
        <fullName evidence="1">Uncharacterized protein</fullName>
    </submittedName>
</protein>
<dbReference type="Proteomes" id="UP001476798">
    <property type="component" value="Unassembled WGS sequence"/>
</dbReference>
<comment type="caution">
    <text evidence="1">The sequence shown here is derived from an EMBL/GenBank/DDBJ whole genome shotgun (WGS) entry which is preliminary data.</text>
</comment>
<evidence type="ECO:0000313" key="1">
    <source>
        <dbReference type="EMBL" id="MEQ2186724.1"/>
    </source>
</evidence>
<accession>A0ABV0PT80</accession>
<organism evidence="1 2">
    <name type="scientific">Goodea atripinnis</name>
    <dbReference type="NCBI Taxonomy" id="208336"/>
    <lineage>
        <taxon>Eukaryota</taxon>
        <taxon>Metazoa</taxon>
        <taxon>Chordata</taxon>
        <taxon>Craniata</taxon>
        <taxon>Vertebrata</taxon>
        <taxon>Euteleostomi</taxon>
        <taxon>Actinopterygii</taxon>
        <taxon>Neopterygii</taxon>
        <taxon>Teleostei</taxon>
        <taxon>Neoteleostei</taxon>
        <taxon>Acanthomorphata</taxon>
        <taxon>Ovalentaria</taxon>
        <taxon>Atherinomorphae</taxon>
        <taxon>Cyprinodontiformes</taxon>
        <taxon>Goodeidae</taxon>
        <taxon>Goodea</taxon>
    </lineage>
</organism>
<dbReference type="Gene3D" id="3.30.70.1820">
    <property type="entry name" value="L1 transposable element, RRM domain"/>
    <property type="match status" value="1"/>
</dbReference>
<gene>
    <name evidence="1" type="ORF">GOODEAATRI_031601</name>
</gene>
<dbReference type="EMBL" id="JAHRIO010085427">
    <property type="protein sequence ID" value="MEQ2186724.1"/>
    <property type="molecule type" value="Genomic_DNA"/>
</dbReference>
<keyword evidence="2" id="KW-1185">Reference proteome</keyword>
<proteinExistence type="predicted"/>
<evidence type="ECO:0000313" key="2">
    <source>
        <dbReference type="Proteomes" id="UP001476798"/>
    </source>
</evidence>
<feature type="non-terminal residue" evidence="1">
    <location>
        <position position="1"/>
    </location>
</feature>
<reference evidence="1 2" key="1">
    <citation type="submission" date="2021-06" db="EMBL/GenBank/DDBJ databases">
        <authorList>
            <person name="Palmer J.M."/>
        </authorList>
    </citation>
    <scope>NUCLEOTIDE SEQUENCE [LARGE SCALE GENOMIC DNA]</scope>
    <source>
        <strain evidence="1 2">GA_2019</strain>
        <tissue evidence="1">Muscle</tissue>
    </source>
</reference>